<dbReference type="EMBL" id="JACBYW010000004">
    <property type="protein sequence ID" value="NYH79374.1"/>
    <property type="molecule type" value="Genomic_DNA"/>
</dbReference>
<organism evidence="2 3">
    <name type="scientific">Actinopolyspora biskrensis</name>
    <dbReference type="NCBI Taxonomy" id="1470178"/>
    <lineage>
        <taxon>Bacteria</taxon>
        <taxon>Bacillati</taxon>
        <taxon>Actinomycetota</taxon>
        <taxon>Actinomycetes</taxon>
        <taxon>Actinopolysporales</taxon>
        <taxon>Actinopolysporaceae</taxon>
        <taxon>Actinopolyspora</taxon>
    </lineage>
</organism>
<gene>
    <name evidence="2" type="ORF">FHR84_002708</name>
</gene>
<keyword evidence="1" id="KW-1133">Transmembrane helix</keyword>
<name>A0A852YW65_9ACTN</name>
<dbReference type="AlphaFoldDB" id="A0A852YW65"/>
<protein>
    <submittedName>
        <fullName evidence="2">Uncharacterized protein</fullName>
    </submittedName>
</protein>
<reference evidence="2 3" key="1">
    <citation type="submission" date="2020-07" db="EMBL/GenBank/DDBJ databases">
        <title>Genomic Encyclopedia of Type Strains, Phase III (KMG-III): the genomes of soil and plant-associated and newly described type strains.</title>
        <authorList>
            <person name="Whitman W."/>
        </authorList>
    </citation>
    <scope>NUCLEOTIDE SEQUENCE [LARGE SCALE GENOMIC DNA]</scope>
    <source>
        <strain evidence="2 3">CECT 8576</strain>
    </source>
</reference>
<evidence type="ECO:0000256" key="1">
    <source>
        <dbReference type="SAM" id="Phobius"/>
    </source>
</evidence>
<evidence type="ECO:0000313" key="2">
    <source>
        <dbReference type="EMBL" id="NYH79374.1"/>
    </source>
</evidence>
<keyword evidence="3" id="KW-1185">Reference proteome</keyword>
<dbReference type="Proteomes" id="UP000548304">
    <property type="component" value="Unassembled WGS sequence"/>
</dbReference>
<sequence length="192" mass="21256">MINITRKNFRIGCFPETSMIFTAPGEHSKAVDLSAEPLYLQCDNPQETTGAIMQFSSPTKRVLSILGISIASFLAFSGASAADSFGWRMDDVTTGFESRYWEQGAGNSSVRVNWCEYDYPTEGWNAVQIEFWHNLGWAPDDKIGAADYLCSQQLPGDHAYTNLVAGKYYFMVGETYRNDHGFDAHGGVGHPA</sequence>
<dbReference type="RefSeq" id="WP_179535774.1">
    <property type="nucleotide sequence ID" value="NZ_JACBYW010000004.1"/>
</dbReference>
<keyword evidence="1" id="KW-0812">Transmembrane</keyword>
<evidence type="ECO:0000313" key="3">
    <source>
        <dbReference type="Proteomes" id="UP000548304"/>
    </source>
</evidence>
<feature type="transmembrane region" description="Helical" evidence="1">
    <location>
        <begin position="62"/>
        <end position="82"/>
    </location>
</feature>
<comment type="caution">
    <text evidence="2">The sequence shown here is derived from an EMBL/GenBank/DDBJ whole genome shotgun (WGS) entry which is preliminary data.</text>
</comment>
<keyword evidence="1" id="KW-0472">Membrane</keyword>
<proteinExistence type="predicted"/>
<accession>A0A852YW65</accession>